<dbReference type="Gene3D" id="2.120.10.80">
    <property type="entry name" value="Kelch-type beta propeller"/>
    <property type="match status" value="1"/>
</dbReference>
<comment type="caution">
    <text evidence="2">The sequence shown here is derived from an EMBL/GenBank/DDBJ whole genome shotgun (WGS) entry which is preliminary data.</text>
</comment>
<organism evidence="2 3">
    <name type="scientific">Kipferlia bialata</name>
    <dbReference type="NCBI Taxonomy" id="797122"/>
    <lineage>
        <taxon>Eukaryota</taxon>
        <taxon>Metamonada</taxon>
        <taxon>Carpediemonas-like organisms</taxon>
        <taxon>Kipferlia</taxon>
    </lineage>
</organism>
<dbReference type="Proteomes" id="UP000265618">
    <property type="component" value="Unassembled WGS sequence"/>
</dbReference>
<dbReference type="EMBL" id="BDIP01003858">
    <property type="protein sequence ID" value="GIQ88204.1"/>
    <property type="molecule type" value="Genomic_DNA"/>
</dbReference>
<dbReference type="PANTHER" id="PTHR23244">
    <property type="entry name" value="KELCH REPEAT DOMAIN"/>
    <property type="match status" value="1"/>
</dbReference>
<feature type="non-terminal residue" evidence="2">
    <location>
        <position position="1"/>
    </location>
</feature>
<gene>
    <name evidence="2" type="ORF">KIPB_010402</name>
</gene>
<feature type="region of interest" description="Disordered" evidence="1">
    <location>
        <begin position="401"/>
        <end position="436"/>
    </location>
</feature>
<accession>A0A9K3D6I1</accession>
<dbReference type="InterPro" id="IPR006652">
    <property type="entry name" value="Kelch_1"/>
</dbReference>
<evidence type="ECO:0000256" key="1">
    <source>
        <dbReference type="SAM" id="MobiDB-lite"/>
    </source>
</evidence>
<proteinExistence type="predicted"/>
<protein>
    <submittedName>
        <fullName evidence="2">Uncharacterized protein</fullName>
    </submittedName>
</protein>
<dbReference type="PANTHER" id="PTHR23244:SF471">
    <property type="entry name" value="GUANINE NUCLEOTIDE-BINDING PROTEIN SUBUNIT BETA 1-RELATED"/>
    <property type="match status" value="1"/>
</dbReference>
<dbReference type="SUPFAM" id="SSF117281">
    <property type="entry name" value="Kelch motif"/>
    <property type="match status" value="1"/>
</dbReference>
<dbReference type="Pfam" id="PF24681">
    <property type="entry name" value="Kelch_KLHDC2_KLHL20_DRC7"/>
    <property type="match status" value="1"/>
</dbReference>
<dbReference type="SMART" id="SM00612">
    <property type="entry name" value="Kelch"/>
    <property type="match status" value="2"/>
</dbReference>
<keyword evidence="3" id="KW-1185">Reference proteome</keyword>
<feature type="region of interest" description="Disordered" evidence="1">
    <location>
        <begin position="326"/>
        <end position="345"/>
    </location>
</feature>
<name>A0A9K3D6I1_9EUKA</name>
<dbReference type="InterPro" id="IPR015915">
    <property type="entry name" value="Kelch-typ_b-propeller"/>
</dbReference>
<reference evidence="2 3" key="1">
    <citation type="journal article" date="2018" name="PLoS ONE">
        <title>The draft genome of Kipferlia bialata reveals reductive genome evolution in fornicate parasites.</title>
        <authorList>
            <person name="Tanifuji G."/>
            <person name="Takabayashi S."/>
            <person name="Kume K."/>
            <person name="Takagi M."/>
            <person name="Nakayama T."/>
            <person name="Kamikawa R."/>
            <person name="Inagaki Y."/>
            <person name="Hashimoto T."/>
        </authorList>
    </citation>
    <scope>NUCLEOTIDE SEQUENCE [LARGE SCALE GENOMIC DNA]</scope>
    <source>
        <strain evidence="2">NY0173</strain>
    </source>
</reference>
<dbReference type="AlphaFoldDB" id="A0A9K3D6I1"/>
<sequence length="527" mass="59145">MSLSDIGWSKVDVGFKARVRSALAYLGPLGPDGVSPASTLKEGEHYSAMIVGNNNVIDTGLCVVLSEDPETDRVSKKVVPCPISPSRVGLSATRIGDSVYVFGGSDGCGRRCHCLDDLYCYCIPGKKWTKIVRKGEWPRGRRNHSAFTLGGKLYIVGGYSEYGPLKDCWCYDPKTEGFSQKPDAPLPFPVSSPVVVGDRAHLVGNWIIRGASMSMHLSYSEIEGWVSETDMPFKVSPVATVSTGTDIVVVGGSYRSKVHLVYNTLTKGWREGGDIPVAFTVGRACLLSPTRIVVHCMQGVVLGTLAFAPAVRRERNRAADEAAMVEREKAEAEAERQKSRRLERERRRVRIERAAKVEAERCLLQSLLAGDNIDPTSVYHSFPSTALIALLVAKLRETGRKMQSLEERDSERERKLQSLEERDSEREKKLHSLEERDSEREKKLHFLEERDSERERKVLSLEERHSERERKVHCLEERDREREIVINSLEEREGQRLTPSQAYVDFSPDMRETVQALTQRVKALDGA</sequence>
<evidence type="ECO:0000313" key="2">
    <source>
        <dbReference type="EMBL" id="GIQ88204.1"/>
    </source>
</evidence>
<dbReference type="SUPFAM" id="SSF57997">
    <property type="entry name" value="Tropomyosin"/>
    <property type="match status" value="1"/>
</dbReference>
<evidence type="ECO:0000313" key="3">
    <source>
        <dbReference type="Proteomes" id="UP000265618"/>
    </source>
</evidence>
<dbReference type="OrthoDB" id="4447at2759"/>